<comment type="caution">
    <text evidence="2">The sequence shown here is derived from an EMBL/GenBank/DDBJ whole genome shotgun (WGS) entry which is preliminary data.</text>
</comment>
<protein>
    <submittedName>
        <fullName evidence="2">Uncharacterized protein</fullName>
    </submittedName>
</protein>
<sequence length="46" mass="4729">MNIMPENASRPAFRLPYGRSAGRSATPAAATLSSGELKQIVAAVLG</sequence>
<feature type="region of interest" description="Disordered" evidence="1">
    <location>
        <begin position="1"/>
        <end position="24"/>
    </location>
</feature>
<name>A0A7X9ZQM9_9SPHN</name>
<reference evidence="2 3" key="1">
    <citation type="submission" date="2020-04" db="EMBL/GenBank/DDBJ databases">
        <title>Sphingobium sp. AR-3-1 isolated from Arctic soil.</title>
        <authorList>
            <person name="Dahal R.H."/>
            <person name="Chaudhary D.K."/>
        </authorList>
    </citation>
    <scope>NUCLEOTIDE SEQUENCE [LARGE SCALE GENOMIC DNA]</scope>
    <source>
        <strain evidence="2 3">AR-3-1</strain>
    </source>
</reference>
<dbReference type="AlphaFoldDB" id="A0A7X9ZQM9"/>
<organism evidence="2 3">
    <name type="scientific">Sphingobium psychrophilum</name>
    <dbReference type="NCBI Taxonomy" id="2728834"/>
    <lineage>
        <taxon>Bacteria</taxon>
        <taxon>Pseudomonadati</taxon>
        <taxon>Pseudomonadota</taxon>
        <taxon>Alphaproteobacteria</taxon>
        <taxon>Sphingomonadales</taxon>
        <taxon>Sphingomonadaceae</taxon>
        <taxon>Sphingobium</taxon>
    </lineage>
</organism>
<dbReference type="EMBL" id="JABBFV010000001">
    <property type="protein sequence ID" value="NML08602.1"/>
    <property type="molecule type" value="Genomic_DNA"/>
</dbReference>
<dbReference type="Proteomes" id="UP000519023">
    <property type="component" value="Unassembled WGS sequence"/>
</dbReference>
<accession>A0A7X9ZQM9</accession>
<gene>
    <name evidence="2" type="ORF">HHL08_00320</name>
</gene>
<evidence type="ECO:0000313" key="3">
    <source>
        <dbReference type="Proteomes" id="UP000519023"/>
    </source>
</evidence>
<proteinExistence type="predicted"/>
<keyword evidence="3" id="KW-1185">Reference proteome</keyword>
<evidence type="ECO:0000256" key="1">
    <source>
        <dbReference type="SAM" id="MobiDB-lite"/>
    </source>
</evidence>
<evidence type="ECO:0000313" key="2">
    <source>
        <dbReference type="EMBL" id="NML08602.1"/>
    </source>
</evidence>
<dbReference type="RefSeq" id="WP_169570419.1">
    <property type="nucleotide sequence ID" value="NZ_JABBFV010000001.1"/>
</dbReference>